<feature type="domain" description="ABC transporter" evidence="8">
    <location>
        <begin position="335"/>
        <end position="542"/>
    </location>
</feature>
<evidence type="ECO:0000259" key="9">
    <source>
        <dbReference type="PROSITE" id="PS50929"/>
    </source>
</evidence>
<evidence type="ECO:0000256" key="7">
    <source>
        <dbReference type="SAM" id="Phobius"/>
    </source>
</evidence>
<feature type="transmembrane region" description="Helical" evidence="7">
    <location>
        <begin position="163"/>
        <end position="180"/>
    </location>
</feature>
<dbReference type="InterPro" id="IPR003439">
    <property type="entry name" value="ABC_transporter-like_ATP-bd"/>
</dbReference>
<dbReference type="PROSITE" id="PS00211">
    <property type="entry name" value="ABC_TRANSPORTER_1"/>
    <property type="match status" value="1"/>
</dbReference>
<dbReference type="Pfam" id="PF00005">
    <property type="entry name" value="ABC_tran"/>
    <property type="match status" value="1"/>
</dbReference>
<dbReference type="SUPFAM" id="SSF90123">
    <property type="entry name" value="ABC transporter transmembrane region"/>
    <property type="match status" value="1"/>
</dbReference>
<dbReference type="GO" id="GO:0005524">
    <property type="term" value="F:ATP binding"/>
    <property type="evidence" value="ECO:0007669"/>
    <property type="project" value="UniProtKB-KW"/>
</dbReference>
<dbReference type="InterPro" id="IPR039421">
    <property type="entry name" value="Type_1_exporter"/>
</dbReference>
<dbReference type="InterPro" id="IPR036640">
    <property type="entry name" value="ABC1_TM_sf"/>
</dbReference>
<dbReference type="InterPro" id="IPR027417">
    <property type="entry name" value="P-loop_NTPase"/>
</dbReference>
<name>A0A318KV17_9FIRM</name>
<evidence type="ECO:0000256" key="1">
    <source>
        <dbReference type="ARBA" id="ARBA00004651"/>
    </source>
</evidence>
<dbReference type="SMART" id="SM00382">
    <property type="entry name" value="AAA"/>
    <property type="match status" value="1"/>
</dbReference>
<dbReference type="PROSITE" id="PS50893">
    <property type="entry name" value="ABC_TRANSPORTER_2"/>
    <property type="match status" value="1"/>
</dbReference>
<dbReference type="Gene3D" id="3.40.50.300">
    <property type="entry name" value="P-loop containing nucleotide triphosphate hydrolases"/>
    <property type="match status" value="1"/>
</dbReference>
<keyword evidence="6 7" id="KW-0472">Membrane</keyword>
<feature type="transmembrane region" description="Helical" evidence="7">
    <location>
        <begin position="21"/>
        <end position="43"/>
    </location>
</feature>
<dbReference type="SUPFAM" id="SSF52540">
    <property type="entry name" value="P-loop containing nucleoside triphosphate hydrolases"/>
    <property type="match status" value="1"/>
</dbReference>
<feature type="transmembrane region" description="Helical" evidence="7">
    <location>
        <begin position="141"/>
        <end position="157"/>
    </location>
</feature>
<dbReference type="GO" id="GO:0016887">
    <property type="term" value="F:ATP hydrolysis activity"/>
    <property type="evidence" value="ECO:0007669"/>
    <property type="project" value="InterPro"/>
</dbReference>
<feature type="transmembrane region" description="Helical" evidence="7">
    <location>
        <begin position="59"/>
        <end position="79"/>
    </location>
</feature>
<dbReference type="GO" id="GO:0005886">
    <property type="term" value="C:plasma membrane"/>
    <property type="evidence" value="ECO:0007669"/>
    <property type="project" value="UniProtKB-SubCell"/>
</dbReference>
<comment type="subcellular location">
    <subcellularLocation>
        <location evidence="1">Cell membrane</location>
        <topology evidence="1">Multi-pass membrane protein</topology>
    </subcellularLocation>
</comment>
<proteinExistence type="predicted"/>
<evidence type="ECO:0000259" key="8">
    <source>
        <dbReference type="PROSITE" id="PS50893"/>
    </source>
</evidence>
<evidence type="ECO:0000256" key="6">
    <source>
        <dbReference type="ARBA" id="ARBA00023136"/>
    </source>
</evidence>
<dbReference type="GO" id="GO:0015421">
    <property type="term" value="F:ABC-type oligopeptide transporter activity"/>
    <property type="evidence" value="ECO:0007669"/>
    <property type="project" value="TreeGrafter"/>
</dbReference>
<feature type="domain" description="ABC transmembrane type-1" evidence="9">
    <location>
        <begin position="24"/>
        <end position="305"/>
    </location>
</feature>
<dbReference type="PROSITE" id="PS50929">
    <property type="entry name" value="ABC_TM1F"/>
    <property type="match status" value="1"/>
</dbReference>
<evidence type="ECO:0000313" key="11">
    <source>
        <dbReference type="Proteomes" id="UP000247612"/>
    </source>
</evidence>
<evidence type="ECO:0000256" key="4">
    <source>
        <dbReference type="ARBA" id="ARBA00022840"/>
    </source>
</evidence>
<organism evidence="10 11">
    <name type="scientific">Dielma fastidiosa</name>
    <dbReference type="NCBI Taxonomy" id="1034346"/>
    <lineage>
        <taxon>Bacteria</taxon>
        <taxon>Bacillati</taxon>
        <taxon>Bacillota</taxon>
        <taxon>Erysipelotrichia</taxon>
        <taxon>Erysipelotrichales</taxon>
        <taxon>Erysipelotrichaceae</taxon>
        <taxon>Dielma</taxon>
    </lineage>
</organism>
<keyword evidence="11" id="KW-1185">Reference proteome</keyword>
<gene>
    <name evidence="10" type="ORF">DES51_101376</name>
</gene>
<protein>
    <submittedName>
        <fullName evidence="10">ABC-type multidrug transport system fused ATPase/permease subunit</fullName>
    </submittedName>
</protein>
<evidence type="ECO:0000256" key="3">
    <source>
        <dbReference type="ARBA" id="ARBA00022741"/>
    </source>
</evidence>
<reference evidence="10 11" key="1">
    <citation type="submission" date="2018-05" db="EMBL/GenBank/DDBJ databases">
        <title>Genomic Encyclopedia of Type Strains, Phase IV (KMG-IV): sequencing the most valuable type-strain genomes for metagenomic binning, comparative biology and taxonomic classification.</title>
        <authorList>
            <person name="Goeker M."/>
        </authorList>
    </citation>
    <scope>NUCLEOTIDE SEQUENCE [LARGE SCALE GENOMIC DNA]</scope>
    <source>
        <strain evidence="10 11">JC118</strain>
    </source>
</reference>
<keyword evidence="3" id="KW-0547">Nucleotide-binding</keyword>
<evidence type="ECO:0000256" key="2">
    <source>
        <dbReference type="ARBA" id="ARBA00022692"/>
    </source>
</evidence>
<dbReference type="AlphaFoldDB" id="A0A318KV17"/>
<feature type="transmembrane region" description="Helical" evidence="7">
    <location>
        <begin position="249"/>
        <end position="267"/>
    </location>
</feature>
<dbReference type="EMBL" id="QJKH01000001">
    <property type="protein sequence ID" value="PXX81754.1"/>
    <property type="molecule type" value="Genomic_DNA"/>
</dbReference>
<dbReference type="InterPro" id="IPR003593">
    <property type="entry name" value="AAA+_ATPase"/>
</dbReference>
<dbReference type="RefSeq" id="WP_022936671.1">
    <property type="nucleotide sequence ID" value="NZ_CABKRQ010000001.1"/>
</dbReference>
<dbReference type="Pfam" id="PF00664">
    <property type="entry name" value="ABC_membrane"/>
    <property type="match status" value="1"/>
</dbReference>
<accession>A0A318KV17</accession>
<keyword evidence="4" id="KW-0067">ATP-binding</keyword>
<dbReference type="Proteomes" id="UP000247612">
    <property type="component" value="Unassembled WGS sequence"/>
</dbReference>
<dbReference type="InterPro" id="IPR011527">
    <property type="entry name" value="ABC1_TM_dom"/>
</dbReference>
<keyword evidence="2 7" id="KW-0812">Transmembrane</keyword>
<dbReference type="STRING" id="1034346.GCA_000313565_00370"/>
<sequence>MYFTSPQQKQELKSYIKQIRMPLLLSGLGGLPYNCLSALVPIIQGWCIDQVLSGSYDDVVYAVIILAAVTIAYQFFRFFKRYSVRVMANRLSANLRYSLMEALFHTKNDELELKGSGDVLNTCVKDVDLLVEAIRKTVTEIWDTWVLMLAYLAALAMLDWKLTLLGCIPLPFAILCANAMKKKVVAKNELAVKANSEASVKLKKTLDELTFARMSGCEELNLEALREAFQKQGDTNGLASFMKNGLAPIYLGIASLSVVVVVGLGSLKVVNRGMSVGALLSMISLMGTLAQRSTVASKVFNVQQGAIASWHNISALLEREQDGSGESLSAPVNTLELAHVSYMYPQARHTAFCDFNLKVTKPSLIGIRGAVGSGKSALARTLCGFYDYEGSYKINDCEVKALSEASKAALLKYMPHQLSCVNGTLCEVITWGSQRDNDYKESKRQACLDELNDDKEIGENGSQCSSGQQQRISLARVLYSDAEILILDDPFANVDHKTEIQLIDMIRELANRKIIFVFSHRPLIFDVCDQVIQLEGGECDEA</sequence>
<evidence type="ECO:0000256" key="5">
    <source>
        <dbReference type="ARBA" id="ARBA00022989"/>
    </source>
</evidence>
<dbReference type="InterPro" id="IPR017871">
    <property type="entry name" value="ABC_transporter-like_CS"/>
</dbReference>
<comment type="caution">
    <text evidence="10">The sequence shown here is derived from an EMBL/GenBank/DDBJ whole genome shotgun (WGS) entry which is preliminary data.</text>
</comment>
<evidence type="ECO:0000313" key="10">
    <source>
        <dbReference type="EMBL" id="PXX81754.1"/>
    </source>
</evidence>
<dbReference type="PANTHER" id="PTHR43394">
    <property type="entry name" value="ATP-DEPENDENT PERMEASE MDL1, MITOCHONDRIAL"/>
    <property type="match status" value="1"/>
</dbReference>
<dbReference type="Gene3D" id="1.20.1560.10">
    <property type="entry name" value="ABC transporter type 1, transmembrane domain"/>
    <property type="match status" value="1"/>
</dbReference>
<keyword evidence="5 7" id="KW-1133">Transmembrane helix</keyword>
<dbReference type="PANTHER" id="PTHR43394:SF1">
    <property type="entry name" value="ATP-BINDING CASSETTE SUB-FAMILY B MEMBER 10, MITOCHONDRIAL"/>
    <property type="match status" value="1"/>
</dbReference>
<dbReference type="CDD" id="cd03228">
    <property type="entry name" value="ABCC_MRP_Like"/>
    <property type="match status" value="1"/>
</dbReference>